<dbReference type="AlphaFoldDB" id="A0A1H9YH96"/>
<gene>
    <name evidence="2" type="ORF">SAMN04488694_101112</name>
    <name evidence="1" type="ORF">SAMN05192552_1002112</name>
</gene>
<evidence type="ECO:0000313" key="2">
    <source>
        <dbReference type="EMBL" id="SES68413.1"/>
    </source>
</evidence>
<evidence type="ECO:0000313" key="3">
    <source>
        <dbReference type="Proteomes" id="UP000199320"/>
    </source>
</evidence>
<name>A0A1H9YH96_9EURY</name>
<reference evidence="2" key="1">
    <citation type="submission" date="2016-10" db="EMBL/GenBank/DDBJ databases">
        <authorList>
            <person name="de Groot N.N."/>
        </authorList>
    </citation>
    <scope>NUCLEOTIDE SEQUENCE [LARGE SCALE GENOMIC DNA]</scope>
    <source>
        <strain evidence="2">CDM_6</strain>
    </source>
</reference>
<reference evidence="3 4" key="2">
    <citation type="submission" date="2016-10" db="EMBL/GenBank/DDBJ databases">
        <authorList>
            <person name="Varghese N."/>
            <person name="Submissions S."/>
        </authorList>
    </citation>
    <scope>NUCLEOTIDE SEQUENCE [LARGE SCALE GENOMIC DNA]</scope>
    <source>
        <strain evidence="1 4">CDM_1</strain>
        <strain evidence="3">CDM_6</strain>
    </source>
</reference>
<dbReference type="Proteomes" id="UP000199320">
    <property type="component" value="Unassembled WGS sequence"/>
</dbReference>
<evidence type="ECO:0000313" key="1">
    <source>
        <dbReference type="EMBL" id="SDC20611.1"/>
    </source>
</evidence>
<dbReference type="EMBL" id="FMZP01000002">
    <property type="protein sequence ID" value="SDC20611.1"/>
    <property type="molecule type" value="Genomic_DNA"/>
</dbReference>
<dbReference type="Proteomes" id="UP000324021">
    <property type="component" value="Unassembled WGS sequence"/>
</dbReference>
<dbReference type="EMBL" id="FOIC01000001">
    <property type="protein sequence ID" value="SES68413.1"/>
    <property type="molecule type" value="Genomic_DNA"/>
</dbReference>
<keyword evidence="3" id="KW-1185">Reference proteome</keyword>
<protein>
    <submittedName>
        <fullName evidence="2">Uncharacterized protein</fullName>
    </submittedName>
</protein>
<sequence>MHLIVHKRQYKGLKENYILARTTLTKVAVVPNSYRMGQFDFRSYLTIYALESGREQ</sequence>
<organism evidence="2 3">
    <name type="scientific">Natrinema hispanicum</name>
    <dbReference type="NCBI Taxonomy" id="392421"/>
    <lineage>
        <taxon>Archaea</taxon>
        <taxon>Methanobacteriati</taxon>
        <taxon>Methanobacteriota</taxon>
        <taxon>Stenosarchaea group</taxon>
        <taxon>Halobacteria</taxon>
        <taxon>Halobacteriales</taxon>
        <taxon>Natrialbaceae</taxon>
        <taxon>Natrinema</taxon>
    </lineage>
</organism>
<proteinExistence type="predicted"/>
<evidence type="ECO:0000313" key="4">
    <source>
        <dbReference type="Proteomes" id="UP000324021"/>
    </source>
</evidence>
<accession>A0A1H9YH96</accession>